<name>A0A8E5HPH3_USTVR</name>
<sequence>MGAGASRMSQWRPTYTRLGGRRQKKCANRGCLQSPNAAAFPSLRQGVMMPSLDRHWPPPPPAGRC</sequence>
<organism evidence="2 3">
    <name type="scientific">Ustilaginoidea virens</name>
    <name type="common">Rice false smut fungus</name>
    <name type="synonym">Villosiclava virens</name>
    <dbReference type="NCBI Taxonomy" id="1159556"/>
    <lineage>
        <taxon>Eukaryota</taxon>
        <taxon>Fungi</taxon>
        <taxon>Dikarya</taxon>
        <taxon>Ascomycota</taxon>
        <taxon>Pezizomycotina</taxon>
        <taxon>Sordariomycetes</taxon>
        <taxon>Hypocreomycetidae</taxon>
        <taxon>Hypocreales</taxon>
        <taxon>Clavicipitaceae</taxon>
        <taxon>Ustilaginoidea</taxon>
    </lineage>
</organism>
<evidence type="ECO:0000313" key="2">
    <source>
        <dbReference type="EMBL" id="QUC19063.1"/>
    </source>
</evidence>
<protein>
    <submittedName>
        <fullName evidence="2">Uncharacterized protein</fullName>
    </submittedName>
</protein>
<feature type="region of interest" description="Disordered" evidence="1">
    <location>
        <begin position="1"/>
        <end position="28"/>
    </location>
</feature>
<proteinExistence type="predicted"/>
<reference evidence="2" key="1">
    <citation type="submission" date="2020-03" db="EMBL/GenBank/DDBJ databases">
        <title>A mixture of massive structural variations and highly conserved coding sequences in Ustilaginoidea virens genome.</title>
        <authorList>
            <person name="Zhang K."/>
            <person name="Zhao Z."/>
            <person name="Zhang Z."/>
            <person name="Li Y."/>
            <person name="Hsiang T."/>
            <person name="Sun W."/>
        </authorList>
    </citation>
    <scope>NUCLEOTIDE SEQUENCE</scope>
    <source>
        <strain evidence="2">UV-8b</strain>
    </source>
</reference>
<dbReference type="KEGG" id="uvi:66064082"/>
<dbReference type="RefSeq" id="XP_042996736.1">
    <property type="nucleotide sequence ID" value="XM_043140802.1"/>
</dbReference>
<dbReference type="Proteomes" id="UP000027002">
    <property type="component" value="Chromosome 2"/>
</dbReference>
<dbReference type="GeneID" id="66064082"/>
<evidence type="ECO:0000313" key="3">
    <source>
        <dbReference type="Proteomes" id="UP000027002"/>
    </source>
</evidence>
<gene>
    <name evidence="2" type="ORF">UV8b_03304</name>
</gene>
<evidence type="ECO:0000256" key="1">
    <source>
        <dbReference type="SAM" id="MobiDB-lite"/>
    </source>
</evidence>
<accession>A0A8E5HPH3</accession>
<dbReference type="AlphaFoldDB" id="A0A8E5HPH3"/>
<keyword evidence="3" id="KW-1185">Reference proteome</keyword>
<dbReference type="EMBL" id="CP072754">
    <property type="protein sequence ID" value="QUC19063.1"/>
    <property type="molecule type" value="Genomic_DNA"/>
</dbReference>